<dbReference type="EMBL" id="VDGH01000008">
    <property type="protein sequence ID" value="TQR11877.1"/>
    <property type="molecule type" value="Genomic_DNA"/>
</dbReference>
<dbReference type="InterPro" id="IPR052155">
    <property type="entry name" value="Biofilm_reg_signaling"/>
</dbReference>
<feature type="transmembrane region" description="Helical" evidence="1">
    <location>
        <begin position="151"/>
        <end position="170"/>
    </location>
</feature>
<dbReference type="InterPro" id="IPR000160">
    <property type="entry name" value="GGDEF_dom"/>
</dbReference>
<dbReference type="NCBIfam" id="TIGR00254">
    <property type="entry name" value="GGDEF"/>
    <property type="match status" value="1"/>
</dbReference>
<dbReference type="CDD" id="cd00130">
    <property type="entry name" value="PAS"/>
    <property type="match status" value="1"/>
</dbReference>
<keyword evidence="1" id="KW-0812">Transmembrane</keyword>
<dbReference type="AlphaFoldDB" id="A0A544T345"/>
<name>A0A544T345_9BACI</name>
<reference evidence="5 6" key="1">
    <citation type="submission" date="2019-05" db="EMBL/GenBank/DDBJ databases">
        <title>Psychrobacillus vulpis sp. nov., a new species isolated from feces of a red fox that inhabits in The Tablas de Daimiel Natural Park, Albacete, Spain.</title>
        <authorList>
            <person name="Rodriguez M."/>
            <person name="Reina J.C."/>
            <person name="Bejar V."/>
            <person name="Llamas I."/>
        </authorList>
    </citation>
    <scope>NUCLEOTIDE SEQUENCE [LARGE SCALE GENOMIC DNA]</scope>
    <source>
        <strain evidence="5 6">NEAU-3TGS17</strain>
    </source>
</reference>
<comment type="caution">
    <text evidence="5">The sequence shown here is derived from an EMBL/GenBank/DDBJ whole genome shotgun (WGS) entry which is preliminary data.</text>
</comment>
<feature type="transmembrane region" description="Helical" evidence="1">
    <location>
        <begin position="6"/>
        <end position="25"/>
    </location>
</feature>
<dbReference type="SUPFAM" id="SSF55785">
    <property type="entry name" value="PYP-like sensor domain (PAS domain)"/>
    <property type="match status" value="1"/>
</dbReference>
<dbReference type="Proteomes" id="UP000317316">
    <property type="component" value="Unassembled WGS sequence"/>
</dbReference>
<dbReference type="Pfam" id="PF00563">
    <property type="entry name" value="EAL"/>
    <property type="match status" value="1"/>
</dbReference>
<feature type="domain" description="PAS" evidence="2">
    <location>
        <begin position="243"/>
        <end position="289"/>
    </location>
</feature>
<proteinExistence type="predicted"/>
<dbReference type="RefSeq" id="WP_142539661.1">
    <property type="nucleotide sequence ID" value="NZ_BMIE01000001.1"/>
</dbReference>
<keyword evidence="6" id="KW-1185">Reference proteome</keyword>
<feature type="transmembrane region" description="Helical" evidence="1">
    <location>
        <begin position="32"/>
        <end position="51"/>
    </location>
</feature>
<feature type="transmembrane region" description="Helical" evidence="1">
    <location>
        <begin position="182"/>
        <end position="202"/>
    </location>
</feature>
<evidence type="ECO:0000259" key="3">
    <source>
        <dbReference type="PROSITE" id="PS50883"/>
    </source>
</evidence>
<dbReference type="InterPro" id="IPR013656">
    <property type="entry name" value="PAS_4"/>
</dbReference>
<dbReference type="InterPro" id="IPR035965">
    <property type="entry name" value="PAS-like_dom_sf"/>
</dbReference>
<accession>A0A544T345</accession>
<feature type="transmembrane region" description="Helical" evidence="1">
    <location>
        <begin position="208"/>
        <end position="230"/>
    </location>
</feature>
<dbReference type="OrthoDB" id="9759607at2"/>
<dbReference type="SMART" id="SM00052">
    <property type="entry name" value="EAL"/>
    <property type="match status" value="1"/>
</dbReference>
<evidence type="ECO:0000256" key="1">
    <source>
        <dbReference type="SAM" id="Phobius"/>
    </source>
</evidence>
<dbReference type="InterPro" id="IPR001633">
    <property type="entry name" value="EAL_dom"/>
</dbReference>
<keyword evidence="1" id="KW-1133">Transmembrane helix</keyword>
<dbReference type="PANTHER" id="PTHR44757">
    <property type="entry name" value="DIGUANYLATE CYCLASE DGCP"/>
    <property type="match status" value="1"/>
</dbReference>
<dbReference type="InterPro" id="IPR000014">
    <property type="entry name" value="PAS"/>
</dbReference>
<dbReference type="PANTHER" id="PTHR44757:SF2">
    <property type="entry name" value="BIOFILM ARCHITECTURE MAINTENANCE PROTEIN MBAA"/>
    <property type="match status" value="1"/>
</dbReference>
<dbReference type="NCBIfam" id="TIGR00229">
    <property type="entry name" value="sensory_box"/>
    <property type="match status" value="1"/>
</dbReference>
<dbReference type="InterPro" id="IPR035919">
    <property type="entry name" value="EAL_sf"/>
</dbReference>
<dbReference type="CDD" id="cd01948">
    <property type="entry name" value="EAL"/>
    <property type="match status" value="1"/>
</dbReference>
<dbReference type="Gene3D" id="3.20.20.450">
    <property type="entry name" value="EAL domain"/>
    <property type="match status" value="1"/>
</dbReference>
<dbReference type="CDD" id="cd01949">
    <property type="entry name" value="GGDEF"/>
    <property type="match status" value="1"/>
</dbReference>
<keyword evidence="1" id="KW-0472">Membrane</keyword>
<feature type="transmembrane region" description="Helical" evidence="1">
    <location>
        <begin position="63"/>
        <end position="87"/>
    </location>
</feature>
<dbReference type="InterPro" id="IPR043128">
    <property type="entry name" value="Rev_trsase/Diguanyl_cyclase"/>
</dbReference>
<evidence type="ECO:0000259" key="2">
    <source>
        <dbReference type="PROSITE" id="PS50112"/>
    </source>
</evidence>
<dbReference type="Pfam" id="PF00990">
    <property type="entry name" value="GGDEF"/>
    <property type="match status" value="1"/>
</dbReference>
<dbReference type="InterPro" id="IPR029787">
    <property type="entry name" value="Nucleotide_cyclase"/>
</dbReference>
<dbReference type="SMART" id="SM00267">
    <property type="entry name" value="GGDEF"/>
    <property type="match status" value="1"/>
</dbReference>
<organism evidence="5 6">
    <name type="scientific">Psychrobacillus lasiicapitis</name>
    <dbReference type="NCBI Taxonomy" id="1636719"/>
    <lineage>
        <taxon>Bacteria</taxon>
        <taxon>Bacillati</taxon>
        <taxon>Bacillota</taxon>
        <taxon>Bacilli</taxon>
        <taxon>Bacillales</taxon>
        <taxon>Bacillaceae</taxon>
        <taxon>Psychrobacillus</taxon>
    </lineage>
</organism>
<dbReference type="Pfam" id="PF08448">
    <property type="entry name" value="PAS_4"/>
    <property type="match status" value="1"/>
</dbReference>
<dbReference type="Gene3D" id="3.30.450.20">
    <property type="entry name" value="PAS domain"/>
    <property type="match status" value="1"/>
</dbReference>
<feature type="domain" description="EAL" evidence="3">
    <location>
        <begin position="544"/>
        <end position="797"/>
    </location>
</feature>
<protein>
    <submittedName>
        <fullName evidence="5">EAL domain-containing protein</fullName>
    </submittedName>
</protein>
<dbReference type="Gene3D" id="3.30.70.270">
    <property type="match status" value="1"/>
</dbReference>
<feature type="transmembrane region" description="Helical" evidence="1">
    <location>
        <begin position="99"/>
        <end position="120"/>
    </location>
</feature>
<evidence type="ECO:0000259" key="4">
    <source>
        <dbReference type="PROSITE" id="PS50887"/>
    </source>
</evidence>
<evidence type="ECO:0000313" key="5">
    <source>
        <dbReference type="EMBL" id="TQR11877.1"/>
    </source>
</evidence>
<sequence>MFFLFLILLSCIPLCIGITILVLFKNNNLSKIIFMFLLLSSFWQLDVAFLYSSTIFKEETIEIFFKLFRFGSIMIPPTIFYVAYIIVHEMLANDLKKKWRFLINRTTVLLFYVMALVVYISGWSNKGVSGLEAIHNGSTIYYFPVYGELSWLFHSNILLFVLSMILCFLISLQVKDKSMRSFLVYFNIFAFTAYAIGTLNMFPATRLYPSSIAILLFAISLLILSSRMYLEIVNKMNMKLSEQKNFLFQVIDLNPNYIYAQDENGRYTLVNQSYAQLMGMKIQDMIGKTDDDIQLDTCVIRQNVDQKKIILKHTEKLFIKEEIVTAKSRDAIWLQTVQVPININDSSGSLAVSMDITDRKQHENEIMFQANHDILTGLPNRRMFNEDLTNFLEKAKMENSKNAIMFIDLDRFKYINDTLGHDVGDLLLIEVTKRLENILKNRHSGAKIYRLGGDEFTIILPHHNEEASETFAKELLEQFKNGFWLDGSDYIITPSIGISIFPTDGDDANTLIKHADIAMYHVKERGKNDFQLFTHEMHQKLYRKMMIEKQLRSALDNEEFELYYQPIIDLNNNEIVGMESLIRWNNETLGQVPPDEFISIAEETGMIIPIGHWVLNTAIEQNARWQKAGYKPLTVSVNVSVRQLLEPTFLVKVKNAIEKYGLPASYIVLEITESIAMYAEVMVEKLDELKALGISLSMDDFGTGYSSFSYLTKYPLDSLKIDNSFVISMSQDAENKAIVKTIIAIAKQLDLKVIAEGVEGVEEYNFLAANCCDFAQGYGISRPLPATDFEDKWLTRSELHLKPVKNEG</sequence>
<dbReference type="PROSITE" id="PS50112">
    <property type="entry name" value="PAS"/>
    <property type="match status" value="1"/>
</dbReference>
<gene>
    <name evidence="5" type="ORF">FG382_14795</name>
</gene>
<dbReference type="PROSITE" id="PS50887">
    <property type="entry name" value="GGDEF"/>
    <property type="match status" value="1"/>
</dbReference>
<feature type="domain" description="GGDEF" evidence="4">
    <location>
        <begin position="400"/>
        <end position="535"/>
    </location>
</feature>
<dbReference type="PROSITE" id="PS50883">
    <property type="entry name" value="EAL"/>
    <property type="match status" value="1"/>
</dbReference>
<dbReference type="SUPFAM" id="SSF55073">
    <property type="entry name" value="Nucleotide cyclase"/>
    <property type="match status" value="1"/>
</dbReference>
<evidence type="ECO:0000313" key="6">
    <source>
        <dbReference type="Proteomes" id="UP000317316"/>
    </source>
</evidence>
<dbReference type="SUPFAM" id="SSF141868">
    <property type="entry name" value="EAL domain-like"/>
    <property type="match status" value="1"/>
</dbReference>